<dbReference type="EMBL" id="JAMSHJ010000005">
    <property type="protein sequence ID" value="KAI5404784.1"/>
    <property type="molecule type" value="Genomic_DNA"/>
</dbReference>
<keyword evidence="10" id="KW-1185">Reference proteome</keyword>
<feature type="domain" description="NB-ARC" evidence="5">
    <location>
        <begin position="168"/>
        <end position="351"/>
    </location>
</feature>
<dbReference type="AlphaFoldDB" id="A0A9D5AE76"/>
<dbReference type="InterPro" id="IPR002182">
    <property type="entry name" value="NB-ARC"/>
</dbReference>
<evidence type="ECO:0000313" key="10">
    <source>
        <dbReference type="Proteomes" id="UP001058974"/>
    </source>
</evidence>
<dbReference type="GO" id="GO:0006952">
    <property type="term" value="P:defense response"/>
    <property type="evidence" value="ECO:0007669"/>
    <property type="project" value="UniProtKB-KW"/>
</dbReference>
<proteinExistence type="predicted"/>
<dbReference type="InterPro" id="IPR036388">
    <property type="entry name" value="WH-like_DNA-bd_sf"/>
</dbReference>
<dbReference type="SUPFAM" id="SSF52058">
    <property type="entry name" value="L domain-like"/>
    <property type="match status" value="1"/>
</dbReference>
<dbReference type="Gene3D" id="3.40.50.300">
    <property type="entry name" value="P-loop containing nucleotide triphosphate hydrolases"/>
    <property type="match status" value="1"/>
</dbReference>
<evidence type="ECO:0000256" key="2">
    <source>
        <dbReference type="ARBA" id="ARBA00022741"/>
    </source>
</evidence>
<dbReference type="Pfam" id="PF23559">
    <property type="entry name" value="WHD_DRP"/>
    <property type="match status" value="1"/>
</dbReference>
<protein>
    <submittedName>
        <fullName evidence="9">Uncharacterized protein</fullName>
    </submittedName>
</protein>
<dbReference type="Gene3D" id="1.10.10.10">
    <property type="entry name" value="Winged helix-like DNA-binding domain superfamily/Winged helix DNA-binding domain"/>
    <property type="match status" value="1"/>
</dbReference>
<keyword evidence="3" id="KW-0611">Plant defense</keyword>
<gene>
    <name evidence="9" type="ORF">KIW84_051809</name>
</gene>
<dbReference type="CDD" id="cd14798">
    <property type="entry name" value="RX-CC_like"/>
    <property type="match status" value="1"/>
</dbReference>
<evidence type="ECO:0000256" key="1">
    <source>
        <dbReference type="ARBA" id="ARBA00022737"/>
    </source>
</evidence>
<dbReference type="InterPro" id="IPR041118">
    <property type="entry name" value="Rx_N"/>
</dbReference>
<feature type="domain" description="Disease resistance N-terminal" evidence="6">
    <location>
        <begin position="11"/>
        <end position="98"/>
    </location>
</feature>
<dbReference type="InterPro" id="IPR032675">
    <property type="entry name" value="LRR_dom_sf"/>
</dbReference>
<dbReference type="InterPro" id="IPR027417">
    <property type="entry name" value="P-loop_NTPase"/>
</dbReference>
<name>A0A9D5AE76_PEA</name>
<dbReference type="InterPro" id="IPR055414">
    <property type="entry name" value="LRR_R13L4/SHOC2-like"/>
</dbReference>
<dbReference type="PRINTS" id="PR00364">
    <property type="entry name" value="DISEASERSIST"/>
</dbReference>
<evidence type="ECO:0000259" key="8">
    <source>
        <dbReference type="Pfam" id="PF23598"/>
    </source>
</evidence>
<sequence>MADSFLFDVADSLLGKLASYAHEEVSKAWAVFGDLQGIKDTLTIVKYVLLDAENKKDQNHGLQEWLKQIQNIFYDAEDVLDEVQCQESRNQFVQASGSKRLKVKHFFSSPFFRLRISHRIKDVRDRLNKVVADRNLFGLERMDVNVSEESREMSYSHVDALDVIGRGTEKEEIIELLMKCGGEDGDKGLSVIPMVGIGGLGKTTLAKLVFNDKRMDEVFELKMWVCVSYDFDIRKIIIKIINSTSTHTPVLALARQENIDHFDTEQLVRRLREKLSDQKFLLVLDDIWNVNHSKWVELKDLIKVGALGSKVLVTTRSLSIASMMGTVPVYTLEGLSLVNCLSLFVKWAFKEGEEKKYPRLLEIGEDMVRKCRGIPLAARTLGSSLFSKFDLDKWELVRDSEIWNLRQNKDDILPVLKLSYDQMPSHLRHCFAYFSLFPKDYLFSCGEICNLWDVFGLLQSPNGSQKLENISRDYIDELHSRSFLQDFEDFGHTCVFKVHDLVHDLAVYVAKEGFVMLNSDTKNIPEHARHLSVVENESLGRTLFTDSKSVRSILFPIQGVGLDSETLLDSWISRYRYLRYLDLSDSSFEALPNSISKLDLLRVLILSGNTKIKILPGCICELQNLQVLSVRGCTELEALPKGLGKLINLRQLFITTKQFLLSHDEFKSMIHLQTLGFHYCENLKFFSIPAQQLTSLESLFVQSCGSLDSLPLYIFPKLQTLLILNCKLLNPWLNDESLITNSSSMKHLYLGDFPNALTLPHWIVGAANTLLSLVIKNLPNLTMLPEFLTTMTCLKRLHIVDCPQLSRLPTDIHRLVVLEDLSIDGCPELCRKCQPRVGEYWPVISHVKHVFIGEPKGEEN</sequence>
<evidence type="ECO:0000259" key="7">
    <source>
        <dbReference type="Pfam" id="PF23559"/>
    </source>
</evidence>
<dbReference type="InterPro" id="IPR058922">
    <property type="entry name" value="WHD_DRP"/>
</dbReference>
<dbReference type="Gene3D" id="1.20.5.4130">
    <property type="match status" value="1"/>
</dbReference>
<evidence type="ECO:0000259" key="6">
    <source>
        <dbReference type="Pfam" id="PF18052"/>
    </source>
</evidence>
<keyword evidence="1" id="KW-0677">Repeat</keyword>
<dbReference type="GO" id="GO:0051707">
    <property type="term" value="P:response to other organism"/>
    <property type="evidence" value="ECO:0007669"/>
    <property type="project" value="UniProtKB-ARBA"/>
</dbReference>
<comment type="caution">
    <text evidence="9">The sequence shown here is derived from an EMBL/GenBank/DDBJ whole genome shotgun (WGS) entry which is preliminary data.</text>
</comment>
<evidence type="ECO:0000259" key="5">
    <source>
        <dbReference type="Pfam" id="PF00931"/>
    </source>
</evidence>
<dbReference type="SUPFAM" id="SSF52540">
    <property type="entry name" value="P-loop containing nucleoside triphosphate hydrolases"/>
    <property type="match status" value="1"/>
</dbReference>
<dbReference type="Pfam" id="PF00931">
    <property type="entry name" value="NB-ARC"/>
    <property type="match status" value="1"/>
</dbReference>
<dbReference type="InterPro" id="IPR042197">
    <property type="entry name" value="Apaf_helical"/>
</dbReference>
<dbReference type="GO" id="GO:0005524">
    <property type="term" value="F:ATP binding"/>
    <property type="evidence" value="ECO:0007669"/>
    <property type="project" value="UniProtKB-KW"/>
</dbReference>
<dbReference type="Gramene" id="Psat5g055320.1">
    <property type="protein sequence ID" value="Psat5g055320.1.cds1"/>
    <property type="gene ID" value="Psat5g055320"/>
</dbReference>
<dbReference type="PANTHER" id="PTHR36766:SF61">
    <property type="entry name" value="NB-ARC DOMAIN DISEASE RESISTANCE PROTEIN"/>
    <property type="match status" value="1"/>
</dbReference>
<keyword evidence="2" id="KW-0547">Nucleotide-binding</keyword>
<reference evidence="9 10" key="1">
    <citation type="journal article" date="2022" name="Nat. Genet.">
        <title>Improved pea reference genome and pan-genome highlight genomic features and evolutionary characteristics.</title>
        <authorList>
            <person name="Yang T."/>
            <person name="Liu R."/>
            <person name="Luo Y."/>
            <person name="Hu S."/>
            <person name="Wang D."/>
            <person name="Wang C."/>
            <person name="Pandey M.K."/>
            <person name="Ge S."/>
            <person name="Xu Q."/>
            <person name="Li N."/>
            <person name="Li G."/>
            <person name="Huang Y."/>
            <person name="Saxena R.K."/>
            <person name="Ji Y."/>
            <person name="Li M."/>
            <person name="Yan X."/>
            <person name="He Y."/>
            <person name="Liu Y."/>
            <person name="Wang X."/>
            <person name="Xiang C."/>
            <person name="Varshney R.K."/>
            <person name="Ding H."/>
            <person name="Gao S."/>
            <person name="Zong X."/>
        </authorList>
    </citation>
    <scope>NUCLEOTIDE SEQUENCE [LARGE SCALE GENOMIC DNA]</scope>
    <source>
        <strain evidence="9 10">cv. Zhongwan 6</strain>
    </source>
</reference>
<dbReference type="Pfam" id="PF18052">
    <property type="entry name" value="Rx_N"/>
    <property type="match status" value="1"/>
</dbReference>
<dbReference type="Gramene" id="Psat05G0180900-T1">
    <property type="protein sequence ID" value="KAI5404784.1"/>
    <property type="gene ID" value="KIW84_051809"/>
</dbReference>
<feature type="domain" description="Disease resistance protein winged helix" evidence="7">
    <location>
        <begin position="436"/>
        <end position="506"/>
    </location>
</feature>
<dbReference type="FunFam" id="3.40.50.300:FF:001091">
    <property type="entry name" value="Probable disease resistance protein At1g61300"/>
    <property type="match status" value="1"/>
</dbReference>
<keyword evidence="4" id="KW-0067">ATP-binding</keyword>
<dbReference type="Gene3D" id="1.10.8.430">
    <property type="entry name" value="Helical domain of apoptotic protease-activating factors"/>
    <property type="match status" value="1"/>
</dbReference>
<evidence type="ECO:0000256" key="4">
    <source>
        <dbReference type="ARBA" id="ARBA00022840"/>
    </source>
</evidence>
<dbReference type="Gene3D" id="3.80.10.10">
    <property type="entry name" value="Ribonuclease Inhibitor"/>
    <property type="match status" value="2"/>
</dbReference>
<organism evidence="9 10">
    <name type="scientific">Pisum sativum</name>
    <name type="common">Garden pea</name>
    <name type="synonym">Lathyrus oleraceus</name>
    <dbReference type="NCBI Taxonomy" id="3888"/>
    <lineage>
        <taxon>Eukaryota</taxon>
        <taxon>Viridiplantae</taxon>
        <taxon>Streptophyta</taxon>
        <taxon>Embryophyta</taxon>
        <taxon>Tracheophyta</taxon>
        <taxon>Spermatophyta</taxon>
        <taxon>Magnoliopsida</taxon>
        <taxon>eudicotyledons</taxon>
        <taxon>Gunneridae</taxon>
        <taxon>Pentapetalae</taxon>
        <taxon>rosids</taxon>
        <taxon>fabids</taxon>
        <taxon>Fabales</taxon>
        <taxon>Fabaceae</taxon>
        <taxon>Papilionoideae</taxon>
        <taxon>50 kb inversion clade</taxon>
        <taxon>NPAAA clade</taxon>
        <taxon>Hologalegina</taxon>
        <taxon>IRL clade</taxon>
        <taxon>Fabeae</taxon>
        <taxon>Lathyrus</taxon>
    </lineage>
</organism>
<dbReference type="OrthoDB" id="2018467at2759"/>
<dbReference type="InterPro" id="IPR038005">
    <property type="entry name" value="RX-like_CC"/>
</dbReference>
<evidence type="ECO:0000313" key="9">
    <source>
        <dbReference type="EMBL" id="KAI5404784.1"/>
    </source>
</evidence>
<feature type="domain" description="Disease resistance R13L4/SHOC-2-like LRR" evidence="8">
    <location>
        <begin position="573"/>
        <end position="774"/>
    </location>
</feature>
<dbReference type="Proteomes" id="UP001058974">
    <property type="component" value="Chromosome 5"/>
</dbReference>
<dbReference type="PANTHER" id="PTHR36766">
    <property type="entry name" value="PLANT BROAD-SPECTRUM MILDEW RESISTANCE PROTEIN RPW8"/>
    <property type="match status" value="1"/>
</dbReference>
<evidence type="ECO:0000256" key="3">
    <source>
        <dbReference type="ARBA" id="ARBA00022821"/>
    </source>
</evidence>
<dbReference type="Pfam" id="PF23598">
    <property type="entry name" value="LRR_14"/>
    <property type="match status" value="1"/>
</dbReference>
<dbReference type="GO" id="GO:0043531">
    <property type="term" value="F:ADP binding"/>
    <property type="evidence" value="ECO:0007669"/>
    <property type="project" value="InterPro"/>
</dbReference>
<accession>A0A9D5AE76</accession>